<dbReference type="Gene3D" id="1.10.1170.10">
    <property type="entry name" value="Inhibitor Of Apoptosis Protein (2mihbC-IAP-1), Chain A"/>
    <property type="match status" value="2"/>
</dbReference>
<comment type="caution">
    <text evidence="3">The sequence shown here is derived from an EMBL/GenBank/DDBJ whole genome shotgun (WGS) entry which is preliminary data.</text>
</comment>
<dbReference type="OrthoDB" id="2196114at2759"/>
<evidence type="ECO:0000256" key="1">
    <source>
        <dbReference type="ARBA" id="ARBA00022723"/>
    </source>
</evidence>
<dbReference type="SMART" id="SM00238">
    <property type="entry name" value="BIR"/>
    <property type="match status" value="2"/>
</dbReference>
<dbReference type="Proteomes" id="UP000664521">
    <property type="component" value="Unassembled WGS sequence"/>
</dbReference>
<dbReference type="GO" id="GO:0046872">
    <property type="term" value="F:metal ion binding"/>
    <property type="evidence" value="ECO:0007669"/>
    <property type="project" value="UniProtKB-KW"/>
</dbReference>
<protein>
    <submittedName>
        <fullName evidence="3">Uncharacterized protein</fullName>
    </submittedName>
</protein>
<dbReference type="Pfam" id="PF00653">
    <property type="entry name" value="BIR"/>
    <property type="match status" value="2"/>
</dbReference>
<dbReference type="EMBL" id="CAJPDS010000141">
    <property type="protein sequence ID" value="CAF9939923.1"/>
    <property type="molecule type" value="Genomic_DNA"/>
</dbReference>
<dbReference type="InterPro" id="IPR051190">
    <property type="entry name" value="Baculoviral_IAP"/>
</dbReference>
<name>A0A8H3J3M3_9LECA</name>
<gene>
    <name evidence="3" type="ORF">HETSPECPRED_002104</name>
</gene>
<dbReference type="PANTHER" id="PTHR46771">
    <property type="entry name" value="DETERIN"/>
    <property type="match status" value="1"/>
</dbReference>
<evidence type="ECO:0000313" key="4">
    <source>
        <dbReference type="Proteomes" id="UP000664521"/>
    </source>
</evidence>
<dbReference type="InterPro" id="IPR001370">
    <property type="entry name" value="BIR_rpt"/>
</dbReference>
<accession>A0A8H3J3M3</accession>
<keyword evidence="4" id="KW-1185">Reference proteome</keyword>
<keyword evidence="2" id="KW-0862">Zinc</keyword>
<organism evidence="3 4">
    <name type="scientific">Heterodermia speciosa</name>
    <dbReference type="NCBI Taxonomy" id="116794"/>
    <lineage>
        <taxon>Eukaryota</taxon>
        <taxon>Fungi</taxon>
        <taxon>Dikarya</taxon>
        <taxon>Ascomycota</taxon>
        <taxon>Pezizomycotina</taxon>
        <taxon>Lecanoromycetes</taxon>
        <taxon>OSLEUM clade</taxon>
        <taxon>Lecanoromycetidae</taxon>
        <taxon>Caliciales</taxon>
        <taxon>Physciaceae</taxon>
        <taxon>Heterodermia</taxon>
    </lineage>
</organism>
<dbReference type="PANTHER" id="PTHR46771:SF5">
    <property type="entry name" value="DETERIN"/>
    <property type="match status" value="1"/>
</dbReference>
<dbReference type="PROSITE" id="PS50143">
    <property type="entry name" value="BIR_REPEAT_2"/>
    <property type="match status" value="2"/>
</dbReference>
<evidence type="ECO:0000256" key="2">
    <source>
        <dbReference type="ARBA" id="ARBA00022833"/>
    </source>
</evidence>
<keyword evidence="1" id="KW-0479">Metal-binding</keyword>
<proteinExistence type="predicted"/>
<dbReference type="AlphaFoldDB" id="A0A8H3J3M3"/>
<dbReference type="SUPFAM" id="SSF57924">
    <property type="entry name" value="Inhibitor of apoptosis (IAP) repeat"/>
    <property type="match status" value="2"/>
</dbReference>
<sequence length="273" mass="30759">MTTFEQRLATFVNWPHRGTHAPGYMAAAGWLHDHQAQGHNDAAKCFSCALTLVGWETAQPPIREHLDRNPHCAWITSKTMNTQEKREDSFGNWPFDEHHRLSYLLVAAAGFFQSDPTTHTVTCYACQLTLGTQQLGPDPLATHIRLDSPFSPCPYLTKAAALAAENRALPPSPPPTPPQHPRLKHQCRVCHNRFPTWGGLGRHLADPKKAHSPKPRKVIGRRVLLPRRAAMPARRRVVTRRRVPDLASRITFVPDLASRITMPPEPEYKIEEV</sequence>
<reference evidence="3" key="1">
    <citation type="submission" date="2021-03" db="EMBL/GenBank/DDBJ databases">
        <authorList>
            <person name="Tagirdzhanova G."/>
        </authorList>
    </citation>
    <scope>NUCLEOTIDE SEQUENCE</scope>
</reference>
<evidence type="ECO:0000313" key="3">
    <source>
        <dbReference type="EMBL" id="CAF9939923.1"/>
    </source>
</evidence>